<gene>
    <name evidence="1" type="ORF">O6H91_21G074500</name>
</gene>
<evidence type="ECO:0000313" key="2">
    <source>
        <dbReference type="Proteomes" id="UP001162992"/>
    </source>
</evidence>
<sequence>MRQSSAVLCCWLLACLFVGSSVAVCLFNKSHPHSTLTLIALSHVRSYKYSYMHAMVSGYGNSNRHVLSEDYSVGEVLGCGGFSVVRRATCKDDGNAFAIKSLRRHELTDFGLRRGSKGGSCHPNPNTKHNYQMGHRDQAQAQAQAQEEELFVSEVLLSNEIMVMQRIVEEVSPHPNVIHLIDVYEDASGVHLVLELCSGGELFDRIVSRERYSEAGAAAVVRQIANGLCSLHAAKIVHRDLKPENCLFLTPADDAPLKIMDFGLSHVEEVTSPVVGMFGSVDYVAPEALTRRSVLAASDMWSLGVILYILLCGYPPFHARTNREKQELILAGHVNFDEYTWKTVSFSAKCLISDLLRVDPYQRPSAAELLLHPWVKGDSAKQELLEPEVFRRLQSFNARRKFRAAGFASIISNKFLLLTKSLKNLVGVQALSAKELQNLHNHFKRISANGITATLAEFEQVLRAMDMVALVPLAPRIFDLFDHNRDGVVDLREIICGFTSLKKSEGNDALQLCFQIYDTDGSGYISKDELASMLRALPEEYLPPDITEPGKLDEMFDHMDANNDGRVSFDEFKEAIQINSFLREAVLFPLRPG</sequence>
<comment type="caution">
    <text evidence="1">The sequence shown here is derived from an EMBL/GenBank/DDBJ whole genome shotgun (WGS) entry which is preliminary data.</text>
</comment>
<reference evidence="2" key="1">
    <citation type="journal article" date="2024" name="Proc. Natl. Acad. Sci. U.S.A.">
        <title>Extraordinary preservation of gene collinearity over three hundred million years revealed in homosporous lycophytes.</title>
        <authorList>
            <person name="Li C."/>
            <person name="Wickell D."/>
            <person name="Kuo L.Y."/>
            <person name="Chen X."/>
            <person name="Nie B."/>
            <person name="Liao X."/>
            <person name="Peng D."/>
            <person name="Ji J."/>
            <person name="Jenkins J."/>
            <person name="Williams M."/>
            <person name="Shu S."/>
            <person name="Plott C."/>
            <person name="Barry K."/>
            <person name="Rajasekar S."/>
            <person name="Grimwood J."/>
            <person name="Han X."/>
            <person name="Sun S."/>
            <person name="Hou Z."/>
            <person name="He W."/>
            <person name="Dai G."/>
            <person name="Sun C."/>
            <person name="Schmutz J."/>
            <person name="Leebens-Mack J.H."/>
            <person name="Li F.W."/>
            <person name="Wang L."/>
        </authorList>
    </citation>
    <scope>NUCLEOTIDE SEQUENCE [LARGE SCALE GENOMIC DNA]</scope>
    <source>
        <strain evidence="2">cv. PW_Plant_1</strain>
    </source>
</reference>
<evidence type="ECO:0000313" key="1">
    <source>
        <dbReference type="EMBL" id="KAJ7518561.1"/>
    </source>
</evidence>
<name>A0ACC2AM21_DIPCM</name>
<keyword evidence="2" id="KW-1185">Reference proteome</keyword>
<dbReference type="EMBL" id="CM055112">
    <property type="protein sequence ID" value="KAJ7518561.1"/>
    <property type="molecule type" value="Genomic_DNA"/>
</dbReference>
<protein>
    <submittedName>
        <fullName evidence="1">Uncharacterized protein</fullName>
    </submittedName>
</protein>
<dbReference type="Proteomes" id="UP001162992">
    <property type="component" value="Chromosome 21"/>
</dbReference>
<accession>A0ACC2AM21</accession>
<proteinExistence type="predicted"/>
<organism evidence="1 2">
    <name type="scientific">Diphasiastrum complanatum</name>
    <name type="common">Issler's clubmoss</name>
    <name type="synonym">Lycopodium complanatum</name>
    <dbReference type="NCBI Taxonomy" id="34168"/>
    <lineage>
        <taxon>Eukaryota</taxon>
        <taxon>Viridiplantae</taxon>
        <taxon>Streptophyta</taxon>
        <taxon>Embryophyta</taxon>
        <taxon>Tracheophyta</taxon>
        <taxon>Lycopodiopsida</taxon>
        <taxon>Lycopodiales</taxon>
        <taxon>Lycopodiaceae</taxon>
        <taxon>Lycopodioideae</taxon>
        <taxon>Diphasiastrum</taxon>
    </lineage>
</organism>